<evidence type="ECO:0000313" key="2">
    <source>
        <dbReference type="EMBL" id="SEK85445.1"/>
    </source>
</evidence>
<feature type="region of interest" description="Disordered" evidence="1">
    <location>
        <begin position="1"/>
        <end position="95"/>
    </location>
</feature>
<reference evidence="2 3" key="1">
    <citation type="submission" date="2016-10" db="EMBL/GenBank/DDBJ databases">
        <authorList>
            <person name="de Groot N.N."/>
        </authorList>
    </citation>
    <scope>NUCLEOTIDE SEQUENCE [LARGE SCALE GENOMIC DNA]</scope>
    <source>
        <strain evidence="2 3">DSM 43357</strain>
    </source>
</reference>
<name>A0A1H7KHI8_9ACTN</name>
<keyword evidence="3" id="KW-1185">Reference proteome</keyword>
<evidence type="ECO:0000256" key="1">
    <source>
        <dbReference type="SAM" id="MobiDB-lite"/>
    </source>
</evidence>
<sequence length="95" mass="10220">MSGQVEGMSEPTEDLPEAVGGVEGESDVVAERAGCETRRTRRPVPADLPDELDHEPGEARAAEERRAEERRAEEAAARGEQPEDEVIRPDAGPTG</sequence>
<feature type="compositionally biased region" description="Basic and acidic residues" evidence="1">
    <location>
        <begin position="54"/>
        <end position="88"/>
    </location>
</feature>
<organism evidence="2 3">
    <name type="scientific">Nonomuraea pusilla</name>
    <dbReference type="NCBI Taxonomy" id="46177"/>
    <lineage>
        <taxon>Bacteria</taxon>
        <taxon>Bacillati</taxon>
        <taxon>Actinomycetota</taxon>
        <taxon>Actinomycetes</taxon>
        <taxon>Streptosporangiales</taxon>
        <taxon>Streptosporangiaceae</taxon>
        <taxon>Nonomuraea</taxon>
    </lineage>
</organism>
<dbReference type="EMBL" id="FOBF01000003">
    <property type="protein sequence ID" value="SEK85445.1"/>
    <property type="molecule type" value="Genomic_DNA"/>
</dbReference>
<gene>
    <name evidence="2" type="ORF">SAMN05660976_01228</name>
</gene>
<protein>
    <submittedName>
        <fullName evidence="2">Uncharacterized protein</fullName>
    </submittedName>
</protein>
<proteinExistence type="predicted"/>
<dbReference type="Proteomes" id="UP000198953">
    <property type="component" value="Unassembled WGS sequence"/>
</dbReference>
<feature type="compositionally biased region" description="Basic and acidic residues" evidence="1">
    <location>
        <begin position="29"/>
        <end position="38"/>
    </location>
</feature>
<evidence type="ECO:0000313" key="3">
    <source>
        <dbReference type="Proteomes" id="UP000198953"/>
    </source>
</evidence>
<accession>A0A1H7KHI8</accession>
<dbReference type="AlphaFoldDB" id="A0A1H7KHI8"/>